<dbReference type="AlphaFoldDB" id="W6TEU4"/>
<evidence type="ECO:0000256" key="5">
    <source>
        <dbReference type="ARBA" id="ARBA00023139"/>
    </source>
</evidence>
<accession>W6TEU4</accession>
<evidence type="ECO:0000256" key="4">
    <source>
        <dbReference type="ARBA" id="ARBA00023136"/>
    </source>
</evidence>
<protein>
    <recommendedName>
        <fullName evidence="8">Variable large protein</fullName>
    </recommendedName>
</protein>
<dbReference type="Pfam" id="PF00921">
    <property type="entry name" value="Lipoprotein_2"/>
    <property type="match status" value="1"/>
</dbReference>
<keyword evidence="4 8" id="KW-0472">Membrane</keyword>
<comment type="subcellular location">
    <subcellularLocation>
        <location evidence="2 8">Cell outer membrane</location>
        <topology evidence="2 8">Lipid-anchor</topology>
    </subcellularLocation>
</comment>
<dbReference type="Proteomes" id="UP000019148">
    <property type="component" value="Unassembled WGS sequence"/>
</dbReference>
<keyword evidence="7 8" id="KW-0449">Lipoprotein</keyword>
<dbReference type="EMBL" id="AZIT01000100">
    <property type="protein sequence ID" value="ETZ17122.1"/>
    <property type="molecule type" value="Genomic_DNA"/>
</dbReference>
<evidence type="ECO:0000313" key="10">
    <source>
        <dbReference type="Proteomes" id="UP000019148"/>
    </source>
</evidence>
<dbReference type="GO" id="GO:0009279">
    <property type="term" value="C:cell outer membrane"/>
    <property type="evidence" value="ECO:0007669"/>
    <property type="project" value="UniProtKB-SubCell"/>
</dbReference>
<comment type="function">
    <text evidence="1 8">The Vlp and Vsp proteins are antigenically distinct proteins, only one vlp or vsp gene is transcriptionally active at any one time. Switching between these genes is a mechanism of host immune response evasion.</text>
</comment>
<keyword evidence="5 8" id="KW-0564">Palmitate</keyword>
<evidence type="ECO:0000256" key="2">
    <source>
        <dbReference type="ARBA" id="ARBA00004459"/>
    </source>
</evidence>
<evidence type="ECO:0000256" key="6">
    <source>
        <dbReference type="ARBA" id="ARBA00023237"/>
    </source>
</evidence>
<keyword evidence="6 8" id="KW-0998">Cell outer membrane</keyword>
<gene>
    <name evidence="9" type="ORF">BDCR2A_01961</name>
</gene>
<organism evidence="9 10">
    <name type="scientific">Borrelia duttonii CR2A</name>
    <dbReference type="NCBI Taxonomy" id="1432657"/>
    <lineage>
        <taxon>Bacteria</taxon>
        <taxon>Pseudomonadati</taxon>
        <taxon>Spirochaetota</taxon>
        <taxon>Spirochaetia</taxon>
        <taxon>Spirochaetales</taxon>
        <taxon>Borreliaceae</taxon>
        <taxon>Borrelia</taxon>
    </lineage>
</organism>
<dbReference type="PATRIC" id="fig|1432657.3.peg.1823"/>
<comment type="caution">
    <text evidence="9">The sequence shown here is derived from an EMBL/GenBank/DDBJ whole genome shotgun (WGS) entry which is preliminary data.</text>
</comment>
<reference evidence="9 10" key="1">
    <citation type="submission" date="2013-12" db="EMBL/GenBank/DDBJ databases">
        <title>Comparative genomics of relapsing fever spirochetes.</title>
        <authorList>
            <person name="Schwan T.G."/>
            <person name="Raffel S.J."/>
            <person name="Porcella S.F."/>
        </authorList>
    </citation>
    <scope>NUCLEOTIDE SEQUENCE [LARGE SCALE GENOMIC DNA]</scope>
    <source>
        <strain evidence="9 10">CR2A</strain>
    </source>
</reference>
<proteinExistence type="predicted"/>
<sequence length="249" mass="24546">MKEEKNPNVEVTESAVKTLVENTLDKIIAGAKEASEAIGDSGDPIGNIAANNAGGAAGADVEKLVKGIKGIVDIVLKGVGNAEAGNDKKASDGSTARTANGGNDEAGKLFGNAAIGAADNAKKTAADASKAVGAVTGADILQAIVKNGSNSANNAAVANAKDGTIAGAIALRAMAKGGKFANDNDGTAEVTTAVKGAVVSAVTKALDTLTVAIRKTIDLGLKNVKDVMKINSNANPVVSDKDAAGAQNQ</sequence>
<evidence type="ECO:0000256" key="3">
    <source>
        <dbReference type="ARBA" id="ARBA00022729"/>
    </source>
</evidence>
<dbReference type="InterPro" id="IPR000680">
    <property type="entry name" value="Borrelia_lipo"/>
</dbReference>
<evidence type="ECO:0000313" key="9">
    <source>
        <dbReference type="EMBL" id="ETZ17122.1"/>
    </source>
</evidence>
<keyword evidence="3" id="KW-0732">Signal</keyword>
<evidence type="ECO:0000256" key="8">
    <source>
        <dbReference type="RuleBase" id="RU363105"/>
    </source>
</evidence>
<dbReference type="SUPFAM" id="SSF74748">
    <property type="entry name" value="Variable surface antigen VlsE"/>
    <property type="match status" value="1"/>
</dbReference>
<evidence type="ECO:0000256" key="1">
    <source>
        <dbReference type="ARBA" id="ARBA00003932"/>
    </source>
</evidence>
<evidence type="ECO:0000256" key="7">
    <source>
        <dbReference type="ARBA" id="ARBA00023288"/>
    </source>
</evidence>
<name>W6TEU4_9SPIR</name>